<dbReference type="EMBL" id="KZ819322">
    <property type="protein sequence ID" value="PWN22965.1"/>
    <property type="molecule type" value="Genomic_DNA"/>
</dbReference>
<dbReference type="PANTHER" id="PTHR24320:SF282">
    <property type="entry name" value="WW DOMAIN-CONTAINING OXIDOREDUCTASE"/>
    <property type="match status" value="1"/>
</dbReference>
<dbReference type="PANTHER" id="PTHR24320">
    <property type="entry name" value="RETINOL DEHYDROGENASE"/>
    <property type="match status" value="1"/>
</dbReference>
<feature type="region of interest" description="Disordered" evidence="4">
    <location>
        <begin position="333"/>
        <end position="362"/>
    </location>
</feature>
<accession>A0A316UIE5</accession>
<organism evidence="5 6">
    <name type="scientific">Pseudomicrostroma glucosiphilum</name>
    <dbReference type="NCBI Taxonomy" id="1684307"/>
    <lineage>
        <taxon>Eukaryota</taxon>
        <taxon>Fungi</taxon>
        <taxon>Dikarya</taxon>
        <taxon>Basidiomycota</taxon>
        <taxon>Ustilaginomycotina</taxon>
        <taxon>Exobasidiomycetes</taxon>
        <taxon>Microstromatales</taxon>
        <taxon>Microstromatales incertae sedis</taxon>
        <taxon>Pseudomicrostroma</taxon>
    </lineage>
</organism>
<protein>
    <submittedName>
        <fullName evidence="5">NAD(P)-binding protein</fullName>
    </submittedName>
</protein>
<dbReference type="InterPro" id="IPR036291">
    <property type="entry name" value="NAD(P)-bd_dom_sf"/>
</dbReference>
<keyword evidence="6" id="KW-1185">Reference proteome</keyword>
<dbReference type="RefSeq" id="XP_025350125.1">
    <property type="nucleotide sequence ID" value="XM_025494672.1"/>
</dbReference>
<evidence type="ECO:0000256" key="3">
    <source>
        <dbReference type="ARBA" id="ARBA00023002"/>
    </source>
</evidence>
<proteinExistence type="inferred from homology"/>
<feature type="compositionally biased region" description="Basic residues" evidence="4">
    <location>
        <begin position="353"/>
        <end position="362"/>
    </location>
</feature>
<dbReference type="Pfam" id="PF00106">
    <property type="entry name" value="adh_short"/>
    <property type="match status" value="1"/>
</dbReference>
<evidence type="ECO:0000313" key="6">
    <source>
        <dbReference type="Proteomes" id="UP000245942"/>
    </source>
</evidence>
<gene>
    <name evidence="5" type="ORF">BCV69DRAFT_305587</name>
</gene>
<feature type="compositionally biased region" description="Basic and acidic residues" evidence="4">
    <location>
        <begin position="333"/>
        <end position="352"/>
    </location>
</feature>
<keyword evidence="2" id="KW-0521">NADP</keyword>
<dbReference type="GO" id="GO:0016491">
    <property type="term" value="F:oxidoreductase activity"/>
    <property type="evidence" value="ECO:0007669"/>
    <property type="project" value="UniProtKB-KW"/>
</dbReference>
<dbReference type="InterPro" id="IPR002347">
    <property type="entry name" value="SDR_fam"/>
</dbReference>
<comment type="similarity">
    <text evidence="1">Belongs to the short-chain dehydrogenases/reductases (SDR) family.</text>
</comment>
<evidence type="ECO:0000256" key="1">
    <source>
        <dbReference type="ARBA" id="ARBA00006484"/>
    </source>
</evidence>
<reference evidence="5 6" key="1">
    <citation type="journal article" date="2018" name="Mol. Biol. Evol.">
        <title>Broad Genomic Sampling Reveals a Smut Pathogenic Ancestry of the Fungal Clade Ustilaginomycotina.</title>
        <authorList>
            <person name="Kijpornyongpan T."/>
            <person name="Mondo S.J."/>
            <person name="Barry K."/>
            <person name="Sandor L."/>
            <person name="Lee J."/>
            <person name="Lipzen A."/>
            <person name="Pangilinan J."/>
            <person name="LaButti K."/>
            <person name="Hainaut M."/>
            <person name="Henrissat B."/>
            <person name="Grigoriev I.V."/>
            <person name="Spatafora J.W."/>
            <person name="Aime M.C."/>
        </authorList>
    </citation>
    <scope>NUCLEOTIDE SEQUENCE [LARGE SCALE GENOMIC DNA]</scope>
    <source>
        <strain evidence="5 6">MCA 4718</strain>
    </source>
</reference>
<dbReference type="GeneID" id="37016406"/>
<evidence type="ECO:0000256" key="4">
    <source>
        <dbReference type="SAM" id="MobiDB-lite"/>
    </source>
</evidence>
<dbReference type="STRING" id="1684307.A0A316UIE5"/>
<evidence type="ECO:0000313" key="5">
    <source>
        <dbReference type="EMBL" id="PWN22965.1"/>
    </source>
</evidence>
<dbReference type="AlphaFoldDB" id="A0A316UIE5"/>
<dbReference type="SUPFAM" id="SSF51735">
    <property type="entry name" value="NAD(P)-binding Rossmann-fold domains"/>
    <property type="match status" value="1"/>
</dbReference>
<keyword evidence="3" id="KW-0560">Oxidoreductase</keyword>
<evidence type="ECO:0000256" key="2">
    <source>
        <dbReference type="ARBA" id="ARBA00022857"/>
    </source>
</evidence>
<dbReference type="OrthoDB" id="191139at2759"/>
<sequence>MRGKVVLSTGGHSGCGLECVRWLAQGVKRIYLLGRSISAMKASIEKLKNEVGAERWLADILYIQCDLANLDAVQNAAKEFFVMEALMLEADSLNLPAPSVGLDLLFLNAGIYTHRPETKTDDGFDLMWGVNCLAHHALLRYLMPALQHSARAARTNANDARLDGGSNQRFVDRSPRVLWTGSIAHTWLVSPAKSYYPPEVKLRSWNPAGPYARSKASNLLDMYYCLPTLTEAGIVGTVVHPGVLYTPIQREFERDWQQRGIAALLAPQSLGCVNLLWTAFIASAEEVHGGYITQWCRMGKVTKMVRDGELIRRHGEFMDQIVDGIFQTAEEPSHEQSFHNGKVPDEQVERKGVVRRRKTPSQ</sequence>
<dbReference type="Proteomes" id="UP000245942">
    <property type="component" value="Unassembled WGS sequence"/>
</dbReference>
<name>A0A316UIE5_9BASI</name>
<dbReference type="Gene3D" id="3.40.50.720">
    <property type="entry name" value="NAD(P)-binding Rossmann-like Domain"/>
    <property type="match status" value="1"/>
</dbReference>